<dbReference type="EMBL" id="SMSJ01000184">
    <property type="protein sequence ID" value="TDH57920.1"/>
    <property type="molecule type" value="Genomic_DNA"/>
</dbReference>
<sequence length="235" mass="26033">MSARASKRLLAALDTDEAPPADTRPVELERLVAVSEDVLTTIRDVFAGTDLLNDEVMVRAVIETRHEVEHSWGNAKRSFIEIGRSLNRLDRMMRTRAERQALKTGFEQLFPVSESIASQFRAVALAIDDGRLPEDACPASYSAAYQAALLEPHELEAARSRGLISPTTSRSALIAFRKQLAAPNLSQVDVGALRAEARRLDARLERLREEIAGIEARKIEIARILDADPDRSDAH</sequence>
<keyword evidence="1" id="KW-0175">Coiled coil</keyword>
<gene>
    <name evidence="3" type="ORF">E2C06_35340</name>
</gene>
<feature type="region of interest" description="Disordered" evidence="2">
    <location>
        <begin position="1"/>
        <end position="22"/>
    </location>
</feature>
<evidence type="ECO:0000313" key="4">
    <source>
        <dbReference type="Proteomes" id="UP000295096"/>
    </source>
</evidence>
<reference evidence="3 4" key="1">
    <citation type="journal article" date="2016" name="J. Microbiol.">
        <title>Dankookia rubra gen. nov., sp. nov., an alphaproteobacterium isolated from sediment of a shallow stream.</title>
        <authorList>
            <person name="Kim W.H."/>
            <person name="Kim D.H."/>
            <person name="Kang K."/>
            <person name="Ahn T.Y."/>
        </authorList>
    </citation>
    <scope>NUCLEOTIDE SEQUENCE [LARGE SCALE GENOMIC DNA]</scope>
    <source>
        <strain evidence="3 4">JCM30602</strain>
    </source>
</reference>
<organism evidence="3 4">
    <name type="scientific">Dankookia rubra</name>
    <dbReference type="NCBI Taxonomy" id="1442381"/>
    <lineage>
        <taxon>Bacteria</taxon>
        <taxon>Pseudomonadati</taxon>
        <taxon>Pseudomonadota</taxon>
        <taxon>Alphaproteobacteria</taxon>
        <taxon>Acetobacterales</taxon>
        <taxon>Roseomonadaceae</taxon>
        <taxon>Dankookia</taxon>
    </lineage>
</organism>
<accession>A0A4R5Q4Q8</accession>
<proteinExistence type="predicted"/>
<feature type="compositionally biased region" description="Low complexity" evidence="2">
    <location>
        <begin position="1"/>
        <end position="13"/>
    </location>
</feature>
<dbReference type="RefSeq" id="WP_133293217.1">
    <property type="nucleotide sequence ID" value="NZ_SMSJ01000184.1"/>
</dbReference>
<dbReference type="Proteomes" id="UP000295096">
    <property type="component" value="Unassembled WGS sequence"/>
</dbReference>
<evidence type="ECO:0000313" key="3">
    <source>
        <dbReference type="EMBL" id="TDH57920.1"/>
    </source>
</evidence>
<dbReference type="OrthoDB" id="7266764at2"/>
<feature type="coiled-coil region" evidence="1">
    <location>
        <begin position="190"/>
        <end position="224"/>
    </location>
</feature>
<name>A0A4R5Q4Q8_9PROT</name>
<evidence type="ECO:0000256" key="2">
    <source>
        <dbReference type="SAM" id="MobiDB-lite"/>
    </source>
</evidence>
<evidence type="ECO:0008006" key="5">
    <source>
        <dbReference type="Google" id="ProtNLM"/>
    </source>
</evidence>
<comment type="caution">
    <text evidence="3">The sequence shown here is derived from an EMBL/GenBank/DDBJ whole genome shotgun (WGS) entry which is preliminary data.</text>
</comment>
<dbReference type="AlphaFoldDB" id="A0A4R5Q4Q8"/>
<evidence type="ECO:0000256" key="1">
    <source>
        <dbReference type="SAM" id="Coils"/>
    </source>
</evidence>
<protein>
    <recommendedName>
        <fullName evidence="5">DUF3102 domain-containing protein</fullName>
    </recommendedName>
</protein>
<keyword evidence="4" id="KW-1185">Reference proteome</keyword>